<dbReference type="AlphaFoldDB" id="A0A6C0D676"/>
<feature type="domain" description="SAP" evidence="1">
    <location>
        <begin position="27"/>
        <end position="61"/>
    </location>
</feature>
<dbReference type="SUPFAM" id="SSF68906">
    <property type="entry name" value="SAP domain"/>
    <property type="match status" value="1"/>
</dbReference>
<dbReference type="Gene3D" id="1.10.720.30">
    <property type="entry name" value="SAP domain"/>
    <property type="match status" value="1"/>
</dbReference>
<reference evidence="2" key="1">
    <citation type="journal article" date="2020" name="Nature">
        <title>Giant virus diversity and host interactions through global metagenomics.</title>
        <authorList>
            <person name="Schulz F."/>
            <person name="Roux S."/>
            <person name="Paez-Espino D."/>
            <person name="Jungbluth S."/>
            <person name="Walsh D.A."/>
            <person name="Denef V.J."/>
            <person name="McMahon K.D."/>
            <person name="Konstantinidis K.T."/>
            <person name="Eloe-Fadrosh E.A."/>
            <person name="Kyrpides N.C."/>
            <person name="Woyke T."/>
        </authorList>
    </citation>
    <scope>NUCLEOTIDE SEQUENCE</scope>
    <source>
        <strain evidence="2">GVMAG-M-3300023174-124</strain>
    </source>
</reference>
<dbReference type="PROSITE" id="PS50800">
    <property type="entry name" value="SAP"/>
    <property type="match status" value="1"/>
</dbReference>
<dbReference type="Pfam" id="PF02037">
    <property type="entry name" value="SAP"/>
    <property type="match status" value="1"/>
</dbReference>
<accession>A0A6C0D676</accession>
<protein>
    <recommendedName>
        <fullName evidence="1">SAP domain-containing protein</fullName>
    </recommendedName>
</protein>
<dbReference type="EMBL" id="MN739538">
    <property type="protein sequence ID" value="QHT11862.1"/>
    <property type="molecule type" value="Genomic_DNA"/>
</dbReference>
<dbReference type="SMART" id="SM00513">
    <property type="entry name" value="SAP"/>
    <property type="match status" value="1"/>
</dbReference>
<evidence type="ECO:0000259" key="1">
    <source>
        <dbReference type="PROSITE" id="PS50800"/>
    </source>
</evidence>
<dbReference type="PROSITE" id="PS50096">
    <property type="entry name" value="IQ"/>
    <property type="match status" value="1"/>
</dbReference>
<name>A0A6C0D676_9ZZZZ</name>
<dbReference type="InterPro" id="IPR003034">
    <property type="entry name" value="SAP_dom"/>
</dbReference>
<organism evidence="2">
    <name type="scientific">viral metagenome</name>
    <dbReference type="NCBI Taxonomy" id="1070528"/>
    <lineage>
        <taxon>unclassified sequences</taxon>
        <taxon>metagenomes</taxon>
        <taxon>organismal metagenomes</taxon>
    </lineage>
</organism>
<evidence type="ECO:0000313" key="2">
    <source>
        <dbReference type="EMBL" id="QHT11862.1"/>
    </source>
</evidence>
<dbReference type="InterPro" id="IPR036361">
    <property type="entry name" value="SAP_dom_sf"/>
</dbReference>
<sequence>MNVFSKPLQIDDEILSYIDFYKNKLDISKLKILQLKAIARKNKLPISGTKPVLITRVNQFFLESRASSLIQKRFRGYIVRHSFSLRGPGFKNIKQCVNDTDFITLDPLHEIPFHDFYSYQDSAGFLYGFAVSSLISLFRKKGKLINPYNREKMDSNTMNNIVTLYKLKFILFSSLPGEHEKSTENNVEISNTITQNYTMTPMRESRHTNAIINNSFSNVDNRELVDRMREIQEKPVILRVQELFMEIDQLGNYTQSSWFNNLTTHDYFRYYRYLNDIWNYRGQLSNETKRNICSITDPFRNNYLVRNSIMIEHEQMKKICLNAIEHMIYTGVDIEYRKLGALHVLSALTIVSVQARDSMMWLYESLIY</sequence>
<proteinExistence type="predicted"/>
<dbReference type="CDD" id="cd23767">
    <property type="entry name" value="IQCD"/>
    <property type="match status" value="1"/>
</dbReference>